<organism evidence="1 2">
    <name type="scientific">Sulfitobacter albidus</name>
    <dbReference type="NCBI Taxonomy" id="2829501"/>
    <lineage>
        <taxon>Bacteria</taxon>
        <taxon>Pseudomonadati</taxon>
        <taxon>Pseudomonadota</taxon>
        <taxon>Alphaproteobacteria</taxon>
        <taxon>Rhodobacterales</taxon>
        <taxon>Roseobacteraceae</taxon>
        <taxon>Sulfitobacter</taxon>
    </lineage>
</organism>
<reference evidence="1" key="1">
    <citation type="submission" date="2021-04" db="EMBL/GenBank/DDBJ databases">
        <title>Complete genome sequence for Sulfitobacter sp. strain JK7-1.</title>
        <authorList>
            <person name="Park S.-J."/>
        </authorList>
    </citation>
    <scope>NUCLEOTIDE SEQUENCE</scope>
    <source>
        <strain evidence="1">JK7-1</strain>
    </source>
</reference>
<keyword evidence="2" id="KW-1185">Reference proteome</keyword>
<sequence>MEDDIWADRAFYDDGEWVHWSEIEEQVRFKEWGAKYPNARKSLIPYFEELLSLAEGYHMETGLHLNVYGDIGELYGAITHGLKLHKTYAQGSDGRLGNDFIEVKTITPFKQKDEVTVKLTGNFNKLLVVRINENFEVSSKLVDRQSLPKTKGDFVRVKWSDLEPVLEAAQ</sequence>
<dbReference type="RefSeq" id="WP_212706522.1">
    <property type="nucleotide sequence ID" value="NZ_CP073584.1"/>
</dbReference>
<dbReference type="Proteomes" id="UP000683291">
    <property type="component" value="Chromosome pJK7-1-3"/>
</dbReference>
<dbReference type="AlphaFoldDB" id="A0A975JI33"/>
<evidence type="ECO:0000313" key="1">
    <source>
        <dbReference type="EMBL" id="QUJ78330.1"/>
    </source>
</evidence>
<evidence type="ECO:0000313" key="2">
    <source>
        <dbReference type="Proteomes" id="UP000683291"/>
    </source>
</evidence>
<proteinExistence type="predicted"/>
<protein>
    <submittedName>
        <fullName evidence="1">Uncharacterized protein</fullName>
    </submittedName>
</protein>
<dbReference type="KEGG" id="sual:KDD17_18245"/>
<dbReference type="EMBL" id="CP073584">
    <property type="protein sequence ID" value="QUJ78330.1"/>
    <property type="molecule type" value="Genomic_DNA"/>
</dbReference>
<accession>A0A975JI33</accession>
<gene>
    <name evidence="1" type="ORF">KDD17_18245</name>
</gene>
<name>A0A975JI33_9RHOB</name>